<organism evidence="2">
    <name type="scientific">Zea mays</name>
    <name type="common">Maize</name>
    <dbReference type="NCBI Taxonomy" id="4577"/>
    <lineage>
        <taxon>Eukaryota</taxon>
        <taxon>Viridiplantae</taxon>
        <taxon>Streptophyta</taxon>
        <taxon>Embryophyta</taxon>
        <taxon>Tracheophyta</taxon>
        <taxon>Spermatophyta</taxon>
        <taxon>Magnoliopsida</taxon>
        <taxon>Liliopsida</taxon>
        <taxon>Poales</taxon>
        <taxon>Poaceae</taxon>
        <taxon>PACMAD clade</taxon>
        <taxon>Panicoideae</taxon>
        <taxon>Andropogonodae</taxon>
        <taxon>Andropogoneae</taxon>
        <taxon>Tripsacinae</taxon>
        <taxon>Zea</taxon>
    </lineage>
</organism>
<dbReference type="Proteomes" id="UP000007305">
    <property type="component" value="Chromosome 1"/>
</dbReference>
<evidence type="ECO:0000313" key="3">
    <source>
        <dbReference type="EnsemblPlants" id="Zm00001eb035980_P001"/>
    </source>
</evidence>
<reference evidence="3" key="4">
    <citation type="submission" date="2019-07" db="EMBL/GenBank/DDBJ databases">
        <authorList>
            <person name="Seetharam A."/>
            <person name="Woodhouse M."/>
            <person name="Cannon E."/>
        </authorList>
    </citation>
    <scope>NUCLEOTIDE SEQUENCE [LARGE SCALE GENOMIC DNA]</scope>
    <source>
        <strain evidence="3">cv. B73</strain>
    </source>
</reference>
<feature type="compositionally biased region" description="Low complexity" evidence="1">
    <location>
        <begin position="58"/>
        <end position="68"/>
    </location>
</feature>
<reference evidence="3" key="5">
    <citation type="submission" date="2021-05" db="UniProtKB">
        <authorList>
            <consortium name="EnsemblPlants"/>
        </authorList>
    </citation>
    <scope>IDENTIFICATION</scope>
    <source>
        <strain evidence="3">cv. B73</strain>
    </source>
</reference>
<protein>
    <submittedName>
        <fullName evidence="2 3">Uncharacterized protein</fullName>
    </submittedName>
</protein>
<dbReference type="EnsemblPlants" id="Zm00001eb035980_T001">
    <property type="protein sequence ID" value="Zm00001eb035980_P001"/>
    <property type="gene ID" value="Zm00001eb035980"/>
</dbReference>
<name>C0P2J6_MAIZE</name>
<feature type="region of interest" description="Disordered" evidence="1">
    <location>
        <begin position="1"/>
        <end position="68"/>
    </location>
</feature>
<sequence>MMAPPFTRHHTAAKNPTSASASSAGADTPAAGTAALGDLDGAVDEDAPAPLSPPADGPPASGARAGEGASAAAGALPARTSLLLAPRLSAWNACLSGAPPVEDAPTCHTWFTAFIPLRSCSLPYTRILPPAASAARSVAGKSSGVEALPSGTYPVMLYVRTAGAAAPAPASATSACAPAMPSPVGFRPHATHPPAAAGAATNATDRELLDASYVQCSDAPSFGRSSHDAYARPAGNFSPAQAADARRVAAGEASRSRGRSSARWRGIVEAAVRVWPDSSLALLALFALFLQLCNECVRGDL</sequence>
<keyword evidence="4" id="KW-1185">Reference proteome</keyword>
<dbReference type="AlphaFoldDB" id="C0P2J6"/>
<proteinExistence type="evidence at transcript level"/>
<feature type="compositionally biased region" description="Low complexity" evidence="1">
    <location>
        <begin position="16"/>
        <end position="40"/>
    </location>
</feature>
<gene>
    <name evidence="3" type="primary">LOC100280845</name>
</gene>
<evidence type="ECO:0000313" key="4">
    <source>
        <dbReference type="Proteomes" id="UP000007305"/>
    </source>
</evidence>
<accession>C0P2J6</accession>
<reference evidence="4" key="3">
    <citation type="submission" date="2015-12" db="EMBL/GenBank/DDBJ databases">
        <title>Update maize B73 reference genome by single molecule sequencing technologies.</title>
        <authorList>
            <consortium name="Maize Genome Sequencing Project"/>
            <person name="Ware D."/>
        </authorList>
    </citation>
    <scope>NUCLEOTIDE SEQUENCE [LARGE SCALE GENOMIC DNA]</scope>
    <source>
        <strain evidence="4">cv. B73</strain>
    </source>
</reference>
<dbReference type="EMBL" id="BT062515">
    <property type="protein sequence ID" value="ACN27212.1"/>
    <property type="molecule type" value="mRNA"/>
</dbReference>
<reference evidence="2" key="2">
    <citation type="submission" date="2012-06" db="EMBL/GenBank/DDBJ databases">
        <authorList>
            <person name="Yu Y."/>
            <person name="Currie J."/>
            <person name="Lomeli R."/>
            <person name="Angelova A."/>
            <person name="Collura K."/>
            <person name="Wissotski M."/>
            <person name="Campos D."/>
            <person name="Kudrna D."/>
            <person name="Golser W."/>
            <person name="Ashely E."/>
            <person name="Descour A."/>
            <person name="Fernandes J."/>
            <person name="Soderlund C."/>
            <person name="Walbot V."/>
        </authorList>
    </citation>
    <scope>NUCLEOTIDE SEQUENCE</scope>
    <source>
        <strain evidence="2">B73</strain>
    </source>
</reference>
<dbReference type="Gramene" id="Zm00001eb035980_T001">
    <property type="protein sequence ID" value="Zm00001eb035980_P001"/>
    <property type="gene ID" value="Zm00001eb035980"/>
</dbReference>
<evidence type="ECO:0000313" key="2">
    <source>
        <dbReference type="EMBL" id="ACN27212.1"/>
    </source>
</evidence>
<evidence type="ECO:0000256" key="1">
    <source>
        <dbReference type="SAM" id="MobiDB-lite"/>
    </source>
</evidence>
<reference evidence="2" key="1">
    <citation type="journal article" date="2009" name="PLoS Genet.">
        <title>Sequencing, mapping, and analysis of 27,455 maize full-length cDNAs.</title>
        <authorList>
            <person name="Soderlund C."/>
            <person name="Descour A."/>
            <person name="Kudrna D."/>
            <person name="Bomhoff M."/>
            <person name="Boyd L."/>
            <person name="Currie J."/>
            <person name="Angelova A."/>
            <person name="Collura K."/>
            <person name="Wissotski M."/>
            <person name="Ashley E."/>
            <person name="Morrow D."/>
            <person name="Fernandes J."/>
            <person name="Walbot V."/>
            <person name="Yu Y."/>
        </authorList>
    </citation>
    <scope>NUCLEOTIDE SEQUENCE</scope>
    <source>
        <strain evidence="2">B73</strain>
    </source>
</reference>